<keyword evidence="1" id="KW-0732">Signal</keyword>
<dbReference type="InterPro" id="IPR035986">
    <property type="entry name" value="PKD_dom_sf"/>
</dbReference>
<dbReference type="CDD" id="cd00146">
    <property type="entry name" value="PKD"/>
    <property type="match status" value="1"/>
</dbReference>
<dbReference type="OrthoDB" id="7443339at2"/>
<evidence type="ECO:0000313" key="3">
    <source>
        <dbReference type="EMBL" id="TXB67090.1"/>
    </source>
</evidence>
<name>A0A5C6RZM8_9FLAO</name>
<dbReference type="EMBL" id="VOOS01000001">
    <property type="protein sequence ID" value="TXB67090.1"/>
    <property type="molecule type" value="Genomic_DNA"/>
</dbReference>
<dbReference type="InterPro" id="IPR000601">
    <property type="entry name" value="PKD_dom"/>
</dbReference>
<evidence type="ECO:0000259" key="2">
    <source>
        <dbReference type="PROSITE" id="PS50093"/>
    </source>
</evidence>
<dbReference type="AlphaFoldDB" id="A0A5C6RZM8"/>
<dbReference type="Gene3D" id="2.60.40.10">
    <property type="entry name" value="Immunoglobulins"/>
    <property type="match status" value="2"/>
</dbReference>
<keyword evidence="4" id="KW-1185">Reference proteome</keyword>
<dbReference type="InterPro" id="IPR013783">
    <property type="entry name" value="Ig-like_fold"/>
</dbReference>
<protein>
    <submittedName>
        <fullName evidence="3">PKD domain-containing protein</fullName>
    </submittedName>
</protein>
<dbReference type="SMART" id="SM00089">
    <property type="entry name" value="PKD"/>
    <property type="match status" value="2"/>
</dbReference>
<proteinExistence type="predicted"/>
<dbReference type="InterPro" id="IPR022409">
    <property type="entry name" value="PKD/Chitinase_dom"/>
</dbReference>
<dbReference type="NCBIfam" id="TIGR04183">
    <property type="entry name" value="Por_Secre_tail"/>
    <property type="match status" value="1"/>
</dbReference>
<dbReference type="Proteomes" id="UP000321721">
    <property type="component" value="Unassembled WGS sequence"/>
</dbReference>
<accession>A0A5C6RZM8</accession>
<dbReference type="InterPro" id="IPR026444">
    <property type="entry name" value="Secre_tail"/>
</dbReference>
<evidence type="ECO:0000256" key="1">
    <source>
        <dbReference type="ARBA" id="ARBA00022729"/>
    </source>
</evidence>
<evidence type="ECO:0000313" key="4">
    <source>
        <dbReference type="Proteomes" id="UP000321721"/>
    </source>
</evidence>
<dbReference type="RefSeq" id="WP_147098313.1">
    <property type="nucleotide sequence ID" value="NZ_VOOS01000001.1"/>
</dbReference>
<dbReference type="Pfam" id="PF18911">
    <property type="entry name" value="PKD_4"/>
    <property type="match status" value="1"/>
</dbReference>
<organism evidence="3 4">
    <name type="scientific">Vicingus serpentipes</name>
    <dbReference type="NCBI Taxonomy" id="1926625"/>
    <lineage>
        <taxon>Bacteria</taxon>
        <taxon>Pseudomonadati</taxon>
        <taxon>Bacteroidota</taxon>
        <taxon>Flavobacteriia</taxon>
        <taxon>Flavobacteriales</taxon>
        <taxon>Vicingaceae</taxon>
        <taxon>Vicingus</taxon>
    </lineage>
</organism>
<dbReference type="Pfam" id="PF18962">
    <property type="entry name" value="Por_Secre_tail"/>
    <property type="match status" value="1"/>
</dbReference>
<comment type="caution">
    <text evidence="3">The sequence shown here is derived from an EMBL/GenBank/DDBJ whole genome shotgun (WGS) entry which is preliminary data.</text>
</comment>
<reference evidence="3 4" key="1">
    <citation type="submission" date="2019-08" db="EMBL/GenBank/DDBJ databases">
        <title>Genome of Vicingus serpentipes NCIMB 15042.</title>
        <authorList>
            <person name="Bowman J.P."/>
        </authorList>
    </citation>
    <scope>NUCLEOTIDE SEQUENCE [LARGE SCALE GENOMIC DNA]</scope>
    <source>
        <strain evidence="3 4">NCIMB 15042</strain>
    </source>
</reference>
<dbReference type="SUPFAM" id="SSF49299">
    <property type="entry name" value="PKD domain"/>
    <property type="match status" value="2"/>
</dbReference>
<gene>
    <name evidence="3" type="ORF">FRY74_02585</name>
</gene>
<sequence>MNKNYTLLLIAILTSSILIGQTNLLLNPRLNVPNAEKETRINYKTTSCIDDILYPQSKLTGLPEIDTMDVATYISGTSQAFYFSGDGLIHGINAYMLLDVDGVPGNSSPVSVLISVYDIDNANYPTTLIAEDTVMLMDVGFANQDLNFTAPVAVTDSFAVAVQLNTLDPSNPYYVTNTSAANDGQGEALSCVYYAGSWYNGFIDFGGWNMDILIAPIFEENYSANYFLDTNVVCLGNEVLFTNSSSSSENIMFTTAPTSLVLDYGDLNSSSIDTNISYLYTSVGDFTSSFTLTHNGYNGSCVDDSSITISVLDTAISNYNYASLGGGAYQFTDMSSNANTYYWDFGDGDTSTIQSPTHTYLTANNYNVCLTVTDSNGCNVNTSCQTVSFVTAVESKVNQEEVKIYPIPANKYFNILIPSNYKNGSIVITDVVGKTVKSIEINNQENIKILTQEINSGVYFLSIENEGQKVYSKRILVDK</sequence>
<dbReference type="PROSITE" id="PS50093">
    <property type="entry name" value="PKD"/>
    <property type="match status" value="1"/>
</dbReference>
<feature type="domain" description="PKD" evidence="2">
    <location>
        <begin position="335"/>
        <end position="383"/>
    </location>
</feature>